<comment type="caution">
    <text evidence="6">The sequence shown here is derived from an EMBL/GenBank/DDBJ whole genome shotgun (WGS) entry which is preliminary data.</text>
</comment>
<accession>A0A9N8WI86</accession>
<evidence type="ECO:0000313" key="6">
    <source>
        <dbReference type="EMBL" id="CAG8483557.1"/>
    </source>
</evidence>
<evidence type="ECO:0000256" key="2">
    <source>
        <dbReference type="ARBA" id="ARBA00022692"/>
    </source>
</evidence>
<keyword evidence="7" id="KW-1185">Reference proteome</keyword>
<name>A0A9N8WI86_FUNMO</name>
<evidence type="ECO:0000313" key="7">
    <source>
        <dbReference type="Proteomes" id="UP000789375"/>
    </source>
</evidence>
<sequence>MFKTFRKHLALKNYQYEITTGLYMLEPWEKALFTLFTYATVFYLPEQMAYFASRLSEYTSVYH</sequence>
<dbReference type="AlphaFoldDB" id="A0A9N8WI86"/>
<gene>
    <name evidence="6" type="ORF">FMOSSE_LOCUS3153</name>
</gene>
<dbReference type="EMBL" id="CAJVPP010000447">
    <property type="protein sequence ID" value="CAG8483557.1"/>
    <property type="molecule type" value="Genomic_DNA"/>
</dbReference>
<protein>
    <submittedName>
        <fullName evidence="6">9581_t:CDS:1</fullName>
    </submittedName>
</protein>
<keyword evidence="3" id="KW-0256">Endoplasmic reticulum</keyword>
<comment type="subcellular location">
    <subcellularLocation>
        <location evidence="1">Endoplasmic reticulum membrane</location>
        <topology evidence="1">Multi-pass membrane protein</topology>
    </subcellularLocation>
</comment>
<dbReference type="InterPro" id="IPR024512">
    <property type="entry name" value="Ser_palmitoyltrfase_ssu-like"/>
</dbReference>
<evidence type="ECO:0000256" key="4">
    <source>
        <dbReference type="ARBA" id="ARBA00022989"/>
    </source>
</evidence>
<organism evidence="6 7">
    <name type="scientific">Funneliformis mosseae</name>
    <name type="common">Endomycorrhizal fungus</name>
    <name type="synonym">Glomus mosseae</name>
    <dbReference type="NCBI Taxonomy" id="27381"/>
    <lineage>
        <taxon>Eukaryota</taxon>
        <taxon>Fungi</taxon>
        <taxon>Fungi incertae sedis</taxon>
        <taxon>Mucoromycota</taxon>
        <taxon>Glomeromycotina</taxon>
        <taxon>Glomeromycetes</taxon>
        <taxon>Glomerales</taxon>
        <taxon>Glomeraceae</taxon>
        <taxon>Funneliformis</taxon>
    </lineage>
</organism>
<proteinExistence type="predicted"/>
<keyword evidence="4" id="KW-1133">Transmembrane helix</keyword>
<evidence type="ECO:0000256" key="3">
    <source>
        <dbReference type="ARBA" id="ARBA00022824"/>
    </source>
</evidence>
<keyword evidence="2" id="KW-0812">Transmembrane</keyword>
<keyword evidence="5" id="KW-0472">Membrane</keyword>
<evidence type="ECO:0000256" key="1">
    <source>
        <dbReference type="ARBA" id="ARBA00004477"/>
    </source>
</evidence>
<dbReference type="Pfam" id="PF11779">
    <property type="entry name" value="SPT_ssu-like"/>
    <property type="match status" value="1"/>
</dbReference>
<dbReference type="GO" id="GO:0005789">
    <property type="term" value="C:endoplasmic reticulum membrane"/>
    <property type="evidence" value="ECO:0007669"/>
    <property type="project" value="UniProtKB-SubCell"/>
</dbReference>
<evidence type="ECO:0000256" key="5">
    <source>
        <dbReference type="ARBA" id="ARBA00023136"/>
    </source>
</evidence>
<reference evidence="6" key="1">
    <citation type="submission" date="2021-06" db="EMBL/GenBank/DDBJ databases">
        <authorList>
            <person name="Kallberg Y."/>
            <person name="Tangrot J."/>
            <person name="Rosling A."/>
        </authorList>
    </citation>
    <scope>NUCLEOTIDE SEQUENCE</scope>
    <source>
        <strain evidence="6">87-6 pot B 2015</strain>
    </source>
</reference>
<dbReference type="Proteomes" id="UP000789375">
    <property type="component" value="Unassembled WGS sequence"/>
</dbReference>